<evidence type="ECO:0000256" key="1">
    <source>
        <dbReference type="SAM" id="Phobius"/>
    </source>
</evidence>
<keyword evidence="1" id="KW-1133">Transmembrane helix</keyword>
<evidence type="ECO:0000313" key="2">
    <source>
        <dbReference type="EMBL" id="PIA98767.1"/>
    </source>
</evidence>
<keyword evidence="1" id="KW-0812">Transmembrane</keyword>
<dbReference type="Pfam" id="PF14087">
    <property type="entry name" value="DUF4267"/>
    <property type="match status" value="1"/>
</dbReference>
<evidence type="ECO:0000313" key="3">
    <source>
        <dbReference type="Proteomes" id="UP000230605"/>
    </source>
</evidence>
<accession>A0A2G5I1U5</accession>
<protein>
    <submittedName>
        <fullName evidence="2">Uncharacterized protein</fullName>
    </submittedName>
</protein>
<feature type="transmembrane region" description="Helical" evidence="1">
    <location>
        <begin position="115"/>
        <end position="133"/>
    </location>
</feature>
<feature type="transmembrane region" description="Helical" evidence="1">
    <location>
        <begin position="85"/>
        <end position="103"/>
    </location>
</feature>
<dbReference type="InterPro" id="IPR025363">
    <property type="entry name" value="DUF4267"/>
</dbReference>
<sequence length="134" mass="14226">MASSILHSQSPTLLKIAGLGAFFPLALGLIGTFSPYSGFKLFGLPEPTTPQAKKQGANLMMFWGSRDVYMGLTALAAWYEGAGRVLGWLYLCGTLVAISDGVQSIRETGGGAWKHVMWCPVVVGIAGGLLGWFD</sequence>
<keyword evidence="1" id="KW-0472">Membrane</keyword>
<comment type="caution">
    <text evidence="2">The sequence shown here is derived from an EMBL/GenBank/DDBJ whole genome shotgun (WGS) entry which is preliminary data.</text>
</comment>
<feature type="transmembrane region" description="Helical" evidence="1">
    <location>
        <begin position="12"/>
        <end position="36"/>
    </location>
</feature>
<organism evidence="2 3">
    <name type="scientific">Cercospora beticola</name>
    <name type="common">Sugarbeet leaf spot fungus</name>
    <dbReference type="NCBI Taxonomy" id="122368"/>
    <lineage>
        <taxon>Eukaryota</taxon>
        <taxon>Fungi</taxon>
        <taxon>Dikarya</taxon>
        <taxon>Ascomycota</taxon>
        <taxon>Pezizomycotina</taxon>
        <taxon>Dothideomycetes</taxon>
        <taxon>Dothideomycetidae</taxon>
        <taxon>Mycosphaerellales</taxon>
        <taxon>Mycosphaerellaceae</taxon>
        <taxon>Cercospora</taxon>
    </lineage>
</organism>
<dbReference type="AlphaFoldDB" id="A0A2G5I1U5"/>
<gene>
    <name evidence="2" type="ORF">CB0940_02407</name>
</gene>
<dbReference type="Proteomes" id="UP000230605">
    <property type="component" value="Chromosome 3"/>
</dbReference>
<dbReference type="OrthoDB" id="5216128at2759"/>
<proteinExistence type="predicted"/>
<dbReference type="EMBL" id="LKMD01000101">
    <property type="protein sequence ID" value="PIA98767.1"/>
    <property type="molecule type" value="Genomic_DNA"/>
</dbReference>
<name>A0A2G5I1U5_CERBT</name>
<reference evidence="2 3" key="1">
    <citation type="submission" date="2015-10" db="EMBL/GenBank/DDBJ databases">
        <title>The cercosporin biosynthetic gene cluster was horizontally transferred to several fungal lineages and shown to be expanded in Cercospora beticola based on microsynteny with recipient genomes.</title>
        <authorList>
            <person name="De Jonge R."/>
            <person name="Ebert M.K."/>
            <person name="Suttle J.C."/>
            <person name="Jurick Ii W.M."/>
            <person name="Secor G.A."/>
            <person name="Thomma B.P."/>
            <person name="Van De Peer Y."/>
            <person name="Bolton M.D."/>
        </authorList>
    </citation>
    <scope>NUCLEOTIDE SEQUENCE [LARGE SCALE GENOMIC DNA]</scope>
    <source>
        <strain evidence="2 3">09-40</strain>
    </source>
</reference>